<dbReference type="InterPro" id="IPR007224">
    <property type="entry name" value="TIF_Rrn11"/>
</dbReference>
<dbReference type="PANTHER" id="PTHR28244:SF1">
    <property type="entry name" value="RNA POLYMERASE I-SPECIFIC TRANSCRIPTION INITIATION FACTOR RRN11"/>
    <property type="match status" value="1"/>
</dbReference>
<dbReference type="eggNOG" id="ENOG502R1IK">
    <property type="taxonomic scope" value="Eukaryota"/>
</dbReference>
<evidence type="ECO:0000256" key="1">
    <source>
        <dbReference type="SAM" id="MobiDB-lite"/>
    </source>
</evidence>
<dbReference type="AlphaFoldDB" id="M3K0K7"/>
<evidence type="ECO:0000313" key="2">
    <source>
        <dbReference type="EMBL" id="EMG48835.1"/>
    </source>
</evidence>
<dbReference type="GO" id="GO:0001181">
    <property type="term" value="F:RNA polymerase I general transcription initiation factor activity"/>
    <property type="evidence" value="ECO:0007669"/>
    <property type="project" value="InterPro"/>
</dbReference>
<comment type="caution">
    <text evidence="2">The sequence shown here is derived from an EMBL/GenBank/DDBJ whole genome shotgun (WGS) entry which is preliminary data.</text>
</comment>
<gene>
    <name evidence="2" type="ORF">G210_0531</name>
</gene>
<evidence type="ECO:0008006" key="4">
    <source>
        <dbReference type="Google" id="ProtNLM"/>
    </source>
</evidence>
<dbReference type="OMA" id="DERYNVE"/>
<name>M3K0K7_CANMX</name>
<dbReference type="GO" id="GO:0017025">
    <property type="term" value="F:TBP-class protein binding"/>
    <property type="evidence" value="ECO:0007669"/>
    <property type="project" value="TreeGrafter"/>
</dbReference>
<sequence length="611" mass="71794">MFEDITFYNTKHARASRTSQHLLNKYQEIRHFTDIYKTAEKPLKKKLRRKREKVLKLIHDELNKRLKPEETYEVWHDLSDNLNKNINKKVNGSGEDRQSILLEKVNTILRNEDINEEEEEEGDAVEEGNDEKYETYNIISTNKLTQFVNDFDTLTGLAKYRFIIESNGFEVLPIEKNPHEPKSSFHQHITNLTSLLHLQIMRQNWSSAYKIFSILLRFPQVDLRTIWPLGIEILLNMNELENGNNVWSLKVKKFFNYLASFYTISKTSSAQNTVRNNRSNTAPVWRSGTRTLTPMYIITSLWYLFVNQDYEQVLNRVNELIIEPPYNLEGVLYFIVSLCHLCEGTKTVESWKKSYTGNKSDGHRVLNQLKEVEKKMMDNFRKCEELDFLFPKTEIEAQFHELVEMVRNPISKNGSSSSDDEMIEQNESVHEEVEDTPWDMISSDSINEDEEEAKENLQIIVEPTQLDEFEESDFEEAENFEIENAMNGHEVSESIKQVDRTMDDIEFDKDTTVEDFEEIPASQSLEYIVLPDTQLVEYNELPDTQPIENYESDHEISYEKILNSFDTRRNSLELYNTRGPRFDQDFSQENPVNGADSQQTMLDFDFDFDSD</sequence>
<keyword evidence="3" id="KW-1185">Reference proteome</keyword>
<organism evidence="2 3">
    <name type="scientific">Candida maltosa (strain Xu316)</name>
    <name type="common">Yeast</name>
    <dbReference type="NCBI Taxonomy" id="1245528"/>
    <lineage>
        <taxon>Eukaryota</taxon>
        <taxon>Fungi</taxon>
        <taxon>Dikarya</taxon>
        <taxon>Ascomycota</taxon>
        <taxon>Saccharomycotina</taxon>
        <taxon>Pichiomycetes</taxon>
        <taxon>Debaryomycetaceae</taxon>
        <taxon>Candida/Lodderomyces clade</taxon>
        <taxon>Candida</taxon>
    </lineage>
</organism>
<dbReference type="GO" id="GO:0070860">
    <property type="term" value="C:RNA polymerase I core factor complex"/>
    <property type="evidence" value="ECO:0007669"/>
    <property type="project" value="TreeGrafter"/>
</dbReference>
<proteinExistence type="predicted"/>
<feature type="region of interest" description="Disordered" evidence="1">
    <location>
        <begin position="580"/>
        <end position="611"/>
    </location>
</feature>
<dbReference type="GO" id="GO:0001164">
    <property type="term" value="F:RNA polymerase I core promoter sequence-specific DNA binding"/>
    <property type="evidence" value="ECO:0007669"/>
    <property type="project" value="InterPro"/>
</dbReference>
<evidence type="ECO:0000313" key="3">
    <source>
        <dbReference type="Proteomes" id="UP000011777"/>
    </source>
</evidence>
<dbReference type="OrthoDB" id="2159786at2759"/>
<reference evidence="2 3" key="1">
    <citation type="submission" date="2013-02" db="EMBL/GenBank/DDBJ databases">
        <title>Genome sequence of Candida maltosa Xu316, a potential industrial strain for xylitol and ethanol production.</title>
        <authorList>
            <person name="Yu J."/>
            <person name="Wang Q."/>
            <person name="Geng X."/>
            <person name="Bao W."/>
            <person name="He P."/>
            <person name="Cai J."/>
        </authorList>
    </citation>
    <scope>NUCLEOTIDE SEQUENCE [LARGE SCALE GENOMIC DNA]</scope>
    <source>
        <strain evidence="3">Xu316</strain>
    </source>
</reference>
<dbReference type="PANTHER" id="PTHR28244">
    <property type="entry name" value="RNA POLYMERASE I-SPECIFIC TRANSCRIPTION INITIATION FACTOR RRN11"/>
    <property type="match status" value="1"/>
</dbReference>
<feature type="compositionally biased region" description="Polar residues" evidence="1">
    <location>
        <begin position="585"/>
        <end position="601"/>
    </location>
</feature>
<dbReference type="Proteomes" id="UP000011777">
    <property type="component" value="Unassembled WGS sequence"/>
</dbReference>
<dbReference type="GO" id="GO:0042790">
    <property type="term" value="P:nucleolar large rRNA transcription by RNA polymerase I"/>
    <property type="evidence" value="ECO:0007669"/>
    <property type="project" value="TreeGrafter"/>
</dbReference>
<dbReference type="STRING" id="1245528.M3K0K7"/>
<accession>M3K0K7</accession>
<dbReference type="EMBL" id="AOGT01000957">
    <property type="protein sequence ID" value="EMG48835.1"/>
    <property type="molecule type" value="Genomic_DNA"/>
</dbReference>
<protein>
    <recommendedName>
        <fullName evidence="4">RNA polymerase I-specific transcription initiation factor</fullName>
    </recommendedName>
</protein>
<dbReference type="Pfam" id="PF04090">
    <property type="entry name" value="Rrn11"/>
    <property type="match status" value="1"/>
</dbReference>
<dbReference type="HOGENOM" id="CLU_025508_0_0_1"/>
<dbReference type="InterPro" id="IPR053029">
    <property type="entry name" value="RNA_pol_I-specific_init_factor"/>
</dbReference>